<dbReference type="InterPro" id="IPR012675">
    <property type="entry name" value="Beta-grasp_dom_sf"/>
</dbReference>
<dbReference type="Gene3D" id="3.10.20.30">
    <property type="match status" value="1"/>
</dbReference>
<organism evidence="2 3">
    <name type="scientific">Zooshikella ganghwensis</name>
    <dbReference type="NCBI Taxonomy" id="202772"/>
    <lineage>
        <taxon>Bacteria</taxon>
        <taxon>Pseudomonadati</taxon>
        <taxon>Pseudomonadota</taxon>
        <taxon>Gammaproteobacteria</taxon>
        <taxon>Oceanospirillales</taxon>
        <taxon>Zooshikellaceae</taxon>
        <taxon>Zooshikella</taxon>
    </lineage>
</organism>
<dbReference type="NCBIfam" id="NF007985">
    <property type="entry name" value="PRK10713.1"/>
    <property type="match status" value="1"/>
</dbReference>
<proteinExistence type="predicted"/>
<comment type="caution">
    <text evidence="2">The sequence shown here is derived from an EMBL/GenBank/DDBJ whole genome shotgun (WGS) entry which is preliminary data.</text>
</comment>
<evidence type="ECO:0000313" key="3">
    <source>
        <dbReference type="Proteomes" id="UP000257039"/>
    </source>
</evidence>
<dbReference type="Proteomes" id="UP000257039">
    <property type="component" value="Unassembled WGS sequence"/>
</dbReference>
<dbReference type="InterPro" id="IPR006058">
    <property type="entry name" value="2Fe2S_fd_BS"/>
</dbReference>
<feature type="domain" description="2Fe-2S ferredoxin-type" evidence="1">
    <location>
        <begin position="3"/>
        <end position="87"/>
    </location>
</feature>
<gene>
    <name evidence="2" type="ORF">B9G39_18135</name>
</gene>
<dbReference type="InterPro" id="IPR001041">
    <property type="entry name" value="2Fe-2S_ferredoxin-type"/>
</dbReference>
<keyword evidence="3" id="KW-1185">Reference proteome</keyword>
<dbReference type="PROSITE" id="PS00197">
    <property type="entry name" value="2FE2S_FER_1"/>
    <property type="match status" value="1"/>
</dbReference>
<evidence type="ECO:0000259" key="1">
    <source>
        <dbReference type="PROSITE" id="PS51085"/>
    </source>
</evidence>
<dbReference type="AlphaFoldDB" id="A0A4P9VQB6"/>
<protein>
    <submittedName>
        <fullName evidence="2">2Fe-2S ferredoxin-like protein</fullName>
    </submittedName>
</protein>
<accession>A0A4P9VQB6</accession>
<dbReference type="InterPro" id="IPR036010">
    <property type="entry name" value="2Fe-2S_ferredoxin-like_sf"/>
</dbReference>
<dbReference type="EMBL" id="NDXW01000001">
    <property type="protein sequence ID" value="RDH45206.1"/>
    <property type="molecule type" value="Genomic_DNA"/>
</dbReference>
<sequence>MAKIIKIQDEFSFIPRSEHTILEALEAQNIATEYQCRQGFCGICQVTLLDGEVDYTEEPIAFIGKGKILPCCCTAKTDITIELPYPASPTDTDIE</sequence>
<dbReference type="RefSeq" id="WP_094788200.1">
    <property type="nucleotide sequence ID" value="NZ_NDXW01000001.1"/>
</dbReference>
<reference evidence="2 3" key="1">
    <citation type="submission" date="2017-04" db="EMBL/GenBank/DDBJ databases">
        <title>Draft genome sequence of Zooshikella ganghwensis VG4 isolated from Red Sea sediments.</title>
        <authorList>
            <person name="Rehman Z."/>
            <person name="Alam I."/>
            <person name="Kamau A."/>
            <person name="Bajic V."/>
            <person name="Leiknes T."/>
        </authorList>
    </citation>
    <scope>NUCLEOTIDE SEQUENCE [LARGE SCALE GENOMIC DNA]</scope>
    <source>
        <strain evidence="2 3">VG4</strain>
    </source>
</reference>
<name>A0A4P9VQB6_9GAMM</name>
<dbReference type="PROSITE" id="PS51085">
    <property type="entry name" value="2FE2S_FER_2"/>
    <property type="match status" value="1"/>
</dbReference>
<dbReference type="SUPFAM" id="SSF54292">
    <property type="entry name" value="2Fe-2S ferredoxin-like"/>
    <property type="match status" value="1"/>
</dbReference>
<dbReference type="CDD" id="cd00207">
    <property type="entry name" value="fer2"/>
    <property type="match status" value="1"/>
</dbReference>
<dbReference type="GO" id="GO:0051537">
    <property type="term" value="F:2 iron, 2 sulfur cluster binding"/>
    <property type="evidence" value="ECO:0007669"/>
    <property type="project" value="InterPro"/>
</dbReference>
<evidence type="ECO:0000313" key="2">
    <source>
        <dbReference type="EMBL" id="RDH45206.1"/>
    </source>
</evidence>
<dbReference type="Pfam" id="PF00111">
    <property type="entry name" value="Fer2"/>
    <property type="match status" value="1"/>
</dbReference>